<evidence type="ECO:0000313" key="2">
    <source>
        <dbReference type="Proteomes" id="UP000261222"/>
    </source>
</evidence>
<evidence type="ECO:0008006" key="3">
    <source>
        <dbReference type="Google" id="ProtNLM"/>
    </source>
</evidence>
<accession>A0A3E5A4P5</accession>
<gene>
    <name evidence="1" type="ORF">DXB81_11580</name>
</gene>
<protein>
    <recommendedName>
        <fullName evidence="3">HK97 gp10 family phage protein</fullName>
    </recommendedName>
</protein>
<comment type="caution">
    <text evidence="1">The sequence shown here is derived from an EMBL/GenBank/DDBJ whole genome shotgun (WGS) entry which is preliminary data.</text>
</comment>
<proteinExistence type="predicted"/>
<name>A0A3E5A4P5_9FIRM</name>
<organism evidence="1 2">
    <name type="scientific">Blautia obeum</name>
    <dbReference type="NCBI Taxonomy" id="40520"/>
    <lineage>
        <taxon>Bacteria</taxon>
        <taxon>Bacillati</taxon>
        <taxon>Bacillota</taxon>
        <taxon>Clostridia</taxon>
        <taxon>Lachnospirales</taxon>
        <taxon>Lachnospiraceae</taxon>
        <taxon>Blautia</taxon>
    </lineage>
</organism>
<evidence type="ECO:0000313" key="1">
    <source>
        <dbReference type="EMBL" id="RGN03782.1"/>
    </source>
</evidence>
<dbReference type="Proteomes" id="UP000261222">
    <property type="component" value="Unassembled WGS sequence"/>
</dbReference>
<dbReference type="RefSeq" id="WP_117739349.1">
    <property type="nucleotide sequence ID" value="NZ_QSUB01000005.1"/>
</dbReference>
<sequence>MPKNKEFHYMQGVRQPGYSLIDERTGIEFTLEGFDELEKRLDETNKDSISQAMLRVAEPILIRALDAQMARHPGPLQKSMATTGPQKNSKGNWYVAYRATTGNERPTDKITNPQKMIYLINREYIRTRRGKPLTKEYAIPADDVIEEAINRSKPLIDNALQEAFDKALSEIWG</sequence>
<reference evidence="1 2" key="1">
    <citation type="submission" date="2018-08" db="EMBL/GenBank/DDBJ databases">
        <title>A genome reference for cultivated species of the human gut microbiota.</title>
        <authorList>
            <person name="Zou Y."/>
            <person name="Xue W."/>
            <person name="Luo G."/>
        </authorList>
    </citation>
    <scope>NUCLEOTIDE SEQUENCE [LARGE SCALE GENOMIC DNA]</scope>
    <source>
        <strain evidence="1 2">OM06-11AA</strain>
    </source>
</reference>
<dbReference type="EMBL" id="QSUB01000005">
    <property type="protein sequence ID" value="RGN03782.1"/>
    <property type="molecule type" value="Genomic_DNA"/>
</dbReference>
<dbReference type="AlphaFoldDB" id="A0A3E5A4P5"/>